<feature type="region of interest" description="Disordered" evidence="2">
    <location>
        <begin position="628"/>
        <end position="656"/>
    </location>
</feature>
<feature type="compositionally biased region" description="Polar residues" evidence="2">
    <location>
        <begin position="233"/>
        <end position="264"/>
    </location>
</feature>
<dbReference type="InterPro" id="IPR006569">
    <property type="entry name" value="CID_dom"/>
</dbReference>
<feature type="compositionally biased region" description="Basic and acidic residues" evidence="2">
    <location>
        <begin position="203"/>
        <end position="217"/>
    </location>
</feature>
<feature type="region of interest" description="Disordered" evidence="2">
    <location>
        <begin position="294"/>
        <end position="352"/>
    </location>
</feature>
<dbReference type="InterPro" id="IPR047415">
    <property type="entry name" value="Pcf11_CID"/>
</dbReference>
<evidence type="ECO:0000313" key="4">
    <source>
        <dbReference type="EMBL" id="KMZ58597.1"/>
    </source>
</evidence>
<dbReference type="AlphaFoldDB" id="A0A0K9NRB4"/>
<evidence type="ECO:0000313" key="5">
    <source>
        <dbReference type="Proteomes" id="UP000036987"/>
    </source>
</evidence>
<dbReference type="GO" id="GO:0005849">
    <property type="term" value="C:mRNA cleavage factor complex"/>
    <property type="evidence" value="ECO:0000318"/>
    <property type="project" value="GO_Central"/>
</dbReference>
<comment type="caution">
    <text evidence="4">The sequence shown here is derived from an EMBL/GenBank/DDBJ whole genome shotgun (WGS) entry which is preliminary data.</text>
</comment>
<feature type="compositionally biased region" description="Basic and acidic residues" evidence="2">
    <location>
        <begin position="294"/>
        <end position="310"/>
    </location>
</feature>
<keyword evidence="5" id="KW-1185">Reference proteome</keyword>
<feature type="domain" description="CID" evidence="3">
    <location>
        <begin position="35"/>
        <end position="163"/>
    </location>
</feature>
<dbReference type="Pfam" id="PF04818">
    <property type="entry name" value="CID"/>
    <property type="match status" value="1"/>
</dbReference>
<feature type="compositionally biased region" description="Polar residues" evidence="2">
    <location>
        <begin position="166"/>
        <end position="183"/>
    </location>
</feature>
<feature type="compositionally biased region" description="Low complexity" evidence="2">
    <location>
        <begin position="454"/>
        <end position="468"/>
    </location>
</feature>
<dbReference type="GO" id="GO:0000993">
    <property type="term" value="F:RNA polymerase II complex binding"/>
    <property type="evidence" value="ECO:0000318"/>
    <property type="project" value="GO_Central"/>
</dbReference>
<proteinExistence type="predicted"/>
<gene>
    <name evidence="4" type="ORF">ZOSMA_75G00300</name>
</gene>
<dbReference type="EMBL" id="LFYR01001913">
    <property type="protein sequence ID" value="KMZ58597.1"/>
    <property type="molecule type" value="Genomic_DNA"/>
</dbReference>
<dbReference type="GO" id="GO:0031124">
    <property type="term" value="P:mRNA 3'-end processing"/>
    <property type="evidence" value="ECO:0007669"/>
    <property type="project" value="InterPro"/>
</dbReference>
<evidence type="ECO:0000259" key="3">
    <source>
        <dbReference type="PROSITE" id="PS51391"/>
    </source>
</evidence>
<feature type="region of interest" description="Disordered" evidence="2">
    <location>
        <begin position="233"/>
        <end position="265"/>
    </location>
</feature>
<dbReference type="CDD" id="cd16982">
    <property type="entry name" value="CID_Pcf11"/>
    <property type="match status" value="1"/>
</dbReference>
<feature type="region of interest" description="Disordered" evidence="2">
    <location>
        <begin position="166"/>
        <end position="217"/>
    </location>
</feature>
<dbReference type="GO" id="GO:0003729">
    <property type="term" value="F:mRNA binding"/>
    <property type="evidence" value="ECO:0000318"/>
    <property type="project" value="GO_Central"/>
</dbReference>
<dbReference type="InterPro" id="IPR008942">
    <property type="entry name" value="ENTH_VHS"/>
</dbReference>
<dbReference type="Pfam" id="PF23228">
    <property type="entry name" value="zf_PCFS4"/>
    <property type="match status" value="1"/>
</dbReference>
<feature type="region of interest" description="Disordered" evidence="2">
    <location>
        <begin position="412"/>
        <end position="474"/>
    </location>
</feature>
<sequence>MDGLGQKAGGPSPSVLLDRFRETIKEKEEEFGVVDGDEIVALYEDFLEELILNSKPIITELTIIAGEQRQHARGIAEAICSRIIEVPVEKKLPSLYLLDSIVKNIGTEYVRCFAARIPEVFCEAYNHVNPNLRPSMRHLFGTWSQVFPSPVLEKIENELQFSSHGSKQSFGALSTRQSESQHPGHSIHINPKYLESQQQFEQSTKDTRRQREISSRMDLHEDSEFDNPRIMNSLNSAPRNGILQGTTGRASTTRNETLRPSASSAALRMRNRNGRWEKDFPPFDDFEQLETIRTHNPSEEYRKRRPRELIDAYGNNRGGNIQSERSSKIRRRDNNLGINADEPTRSWQNTEEEEYVWEDMRKTSVSQNKGNKRIPYTADSGSFGMGSSMRRLPTSLLDSDFRTSIRAPLLSDDATPMFDDRNPILASTSRSIRPQSRRELSHYQNPLYTEPRNSQYPPSQSSQQSLSPRLHGRMPLSANGVPILGVFSSGAKDNPVVPKPSSPPTVWPPPVHKSQALPPFLPNQQDFRNPLNSSSVQSFSMPWRSSDVTDRTSFNSSMPIQIPHQSSGSIHFNRQNHDQNSAMRFQHHDPPGRMIHSASPQLPSHFIGQSLHHGSSIENQHMHRVHGNSFHAHGSLPPLPPGPPGPPPPSGIVPHNLGSNEKISGLIDSLVSQGFISVHSTALSKDSIGLEFDLELLKVRHEHVINDLYDKLPRQCKTCGMRFKCQEEHSTHMDWHVTKNRMSKMRKQKPSRKWFVSGKEWLSGAEAVGTDVSPGFLPTEAVVDKTEEKELAVPADENQNICALCGDVFEDFYSDEADEWMYRGAVYMNAPGEPIEGMDISQLGPIVHAKCMSESSEGQKQS</sequence>
<dbReference type="FunFam" id="1.25.40.90:FF:000023">
    <property type="entry name" value="polyadenylation and cleavage factor homolog 4"/>
    <property type="match status" value="1"/>
</dbReference>
<dbReference type="PROSITE" id="PS00028">
    <property type="entry name" value="ZINC_FINGER_C2H2_1"/>
    <property type="match status" value="1"/>
</dbReference>
<feature type="region of interest" description="Disordered" evidence="2">
    <location>
        <begin position="365"/>
        <end position="387"/>
    </location>
</feature>
<feature type="compositionally biased region" description="Polar residues" evidence="2">
    <location>
        <begin position="425"/>
        <end position="434"/>
    </location>
</feature>
<name>A0A0K9NRB4_ZOSMR</name>
<dbReference type="PROSITE" id="PS51391">
    <property type="entry name" value="CID"/>
    <property type="match status" value="1"/>
</dbReference>
<dbReference type="STRING" id="29655.A0A0K9NRB4"/>
<dbReference type="SUPFAM" id="SSF48464">
    <property type="entry name" value="ENTH/VHS domain"/>
    <property type="match status" value="1"/>
</dbReference>
<dbReference type="OMA" id="WPATNSK"/>
<evidence type="ECO:0000256" key="1">
    <source>
        <dbReference type="ARBA" id="ARBA00022664"/>
    </source>
</evidence>
<reference evidence="5" key="1">
    <citation type="journal article" date="2016" name="Nature">
        <title>The genome of the seagrass Zostera marina reveals angiosperm adaptation to the sea.</title>
        <authorList>
            <person name="Olsen J.L."/>
            <person name="Rouze P."/>
            <person name="Verhelst B."/>
            <person name="Lin Y.-C."/>
            <person name="Bayer T."/>
            <person name="Collen J."/>
            <person name="Dattolo E."/>
            <person name="De Paoli E."/>
            <person name="Dittami S."/>
            <person name="Maumus F."/>
            <person name="Michel G."/>
            <person name="Kersting A."/>
            <person name="Lauritano C."/>
            <person name="Lohaus R."/>
            <person name="Toepel M."/>
            <person name="Tonon T."/>
            <person name="Vanneste K."/>
            <person name="Amirebrahimi M."/>
            <person name="Brakel J."/>
            <person name="Bostroem C."/>
            <person name="Chovatia M."/>
            <person name="Grimwood J."/>
            <person name="Jenkins J.W."/>
            <person name="Jueterbock A."/>
            <person name="Mraz A."/>
            <person name="Stam W.T."/>
            <person name="Tice H."/>
            <person name="Bornberg-Bauer E."/>
            <person name="Green P.J."/>
            <person name="Pearson G.A."/>
            <person name="Procaccini G."/>
            <person name="Duarte C.M."/>
            <person name="Schmutz J."/>
            <person name="Reusch T.B.H."/>
            <person name="Van de Peer Y."/>
        </authorList>
    </citation>
    <scope>NUCLEOTIDE SEQUENCE [LARGE SCALE GENOMIC DNA]</scope>
    <source>
        <strain evidence="5">cv. Finnish</strain>
    </source>
</reference>
<evidence type="ECO:0000256" key="2">
    <source>
        <dbReference type="SAM" id="MobiDB-lite"/>
    </source>
</evidence>
<dbReference type="GO" id="GO:0006369">
    <property type="term" value="P:termination of RNA polymerase II transcription"/>
    <property type="evidence" value="ECO:0000318"/>
    <property type="project" value="GO_Central"/>
</dbReference>
<feature type="compositionally biased region" description="Pro residues" evidence="2">
    <location>
        <begin position="637"/>
        <end position="651"/>
    </location>
</feature>
<dbReference type="Gene3D" id="1.25.40.90">
    <property type="match status" value="1"/>
</dbReference>
<dbReference type="PANTHER" id="PTHR15921">
    <property type="entry name" value="PRE-MRNA CLEAVAGE COMPLEX II"/>
    <property type="match status" value="1"/>
</dbReference>
<feature type="compositionally biased region" description="Polar residues" evidence="2">
    <location>
        <begin position="442"/>
        <end position="453"/>
    </location>
</feature>
<protein>
    <recommendedName>
        <fullName evidence="3">CID domain-containing protein</fullName>
    </recommendedName>
</protein>
<dbReference type="SMART" id="SM00582">
    <property type="entry name" value="RPR"/>
    <property type="match status" value="1"/>
</dbReference>
<dbReference type="GO" id="GO:0005737">
    <property type="term" value="C:cytoplasm"/>
    <property type="evidence" value="ECO:0000318"/>
    <property type="project" value="GO_Central"/>
</dbReference>
<dbReference type="Proteomes" id="UP000036987">
    <property type="component" value="Unassembled WGS sequence"/>
</dbReference>
<dbReference type="PANTHER" id="PTHR15921:SF12">
    <property type="entry name" value="POLYADENYLATION AND CLEAVAGE FACTOR HOMOLOG 4"/>
    <property type="match status" value="1"/>
</dbReference>
<accession>A0A0K9NRB4</accession>
<dbReference type="InterPro" id="IPR013087">
    <property type="entry name" value="Znf_C2H2_type"/>
</dbReference>
<organism evidence="4 5">
    <name type="scientific">Zostera marina</name>
    <name type="common">Eelgrass</name>
    <dbReference type="NCBI Taxonomy" id="29655"/>
    <lineage>
        <taxon>Eukaryota</taxon>
        <taxon>Viridiplantae</taxon>
        <taxon>Streptophyta</taxon>
        <taxon>Embryophyta</taxon>
        <taxon>Tracheophyta</taxon>
        <taxon>Spermatophyta</taxon>
        <taxon>Magnoliopsida</taxon>
        <taxon>Liliopsida</taxon>
        <taxon>Zosteraceae</taxon>
        <taxon>Zostera</taxon>
    </lineage>
</organism>
<dbReference type="OrthoDB" id="2129491at2759"/>
<keyword evidence="1" id="KW-0507">mRNA processing</keyword>
<dbReference type="InterPro" id="IPR045154">
    <property type="entry name" value="PCF11-like"/>
</dbReference>
<dbReference type="InterPro" id="IPR057242">
    <property type="entry name" value="PCFS4-like"/>
</dbReference>